<gene>
    <name evidence="2" type="ORF">Poli38472_014469</name>
</gene>
<reference evidence="2" key="1">
    <citation type="submission" date="2019-03" db="EMBL/GenBank/DDBJ databases">
        <title>Long read genome sequence of the mycoparasitic Pythium oligandrum ATCC 38472 isolated from sugarbeet rhizosphere.</title>
        <authorList>
            <person name="Gaulin E."/>
        </authorList>
    </citation>
    <scope>NUCLEOTIDE SEQUENCE</scope>
    <source>
        <strain evidence="2">ATCC 38472_TT</strain>
    </source>
</reference>
<comment type="caution">
    <text evidence="2">The sequence shown here is derived from an EMBL/GenBank/DDBJ whole genome shotgun (WGS) entry which is preliminary data.</text>
</comment>
<evidence type="ECO:0000313" key="2">
    <source>
        <dbReference type="EMBL" id="TMW61008.1"/>
    </source>
</evidence>
<feature type="region of interest" description="Disordered" evidence="1">
    <location>
        <begin position="75"/>
        <end position="100"/>
    </location>
</feature>
<name>A0A8K1CDI4_PYTOL</name>
<accession>A0A8K1CDI4</accession>
<protein>
    <submittedName>
        <fullName evidence="2">Uncharacterized protein</fullName>
    </submittedName>
</protein>
<dbReference type="Proteomes" id="UP000794436">
    <property type="component" value="Unassembled WGS sequence"/>
</dbReference>
<evidence type="ECO:0000313" key="3">
    <source>
        <dbReference type="Proteomes" id="UP000794436"/>
    </source>
</evidence>
<dbReference type="AlphaFoldDB" id="A0A8K1CDI4"/>
<dbReference type="PANTHER" id="PTHR33946">
    <property type="match status" value="1"/>
</dbReference>
<dbReference type="EMBL" id="SPLM01000078">
    <property type="protein sequence ID" value="TMW61008.1"/>
    <property type="molecule type" value="Genomic_DNA"/>
</dbReference>
<evidence type="ECO:0000256" key="1">
    <source>
        <dbReference type="SAM" id="MobiDB-lite"/>
    </source>
</evidence>
<dbReference type="PANTHER" id="PTHR33946:SF4">
    <property type="entry name" value="COAGULATION FACTOR XI"/>
    <property type="match status" value="1"/>
</dbReference>
<sequence length="518" mass="54858">MTCVPSLVCAAVANLLEGWHELPMGSFRNPPSSYHRVLMLQRLCTVTALLAAAAAVGDAVHVHIKVHHPRAATNATTATNATATNATATTSGSGSAAGNSSAWHMKPVVSIQARVQGDTPLWDATKKAYVSSYGKTFDAQYRGVLDTVNTASVEGALMYVQAEGINKREQSVECERKNKMTNIVFYEITMVQPTPAIAYYNGKHSTPEYCPFVAMDGGKCTEAGSDIPDTCKQFDGLDGLAKVGHCVGANEQTTDPRAPYPGNYWFSFPNNCVTKKWADKTDECRTEYAGGLCPFGTKPDGETCTFSYKILGYLSIDDLVGITDGTAADGTKYANFADFCKAGHVEFDAENTGKGFEVKESIAFWEDPSDPEANSDRTKQMIEKYNELAPKAKNGTMTALPVLSELTASNPPCYESSPECATAKNGCRRTLYSQICQVCESASADCVSAPATFKFPELPVPEGKKAKLESGSGSGSVDGSGTGKNTVDGKAPVPSSAITSALLSTAAVAFSAVAAALL</sequence>
<organism evidence="2 3">
    <name type="scientific">Pythium oligandrum</name>
    <name type="common">Mycoparasitic fungus</name>
    <dbReference type="NCBI Taxonomy" id="41045"/>
    <lineage>
        <taxon>Eukaryota</taxon>
        <taxon>Sar</taxon>
        <taxon>Stramenopiles</taxon>
        <taxon>Oomycota</taxon>
        <taxon>Peronosporomycetes</taxon>
        <taxon>Pythiales</taxon>
        <taxon>Pythiaceae</taxon>
        <taxon>Pythium</taxon>
    </lineage>
</organism>
<dbReference type="OrthoDB" id="159388at2759"/>
<feature type="compositionally biased region" description="Gly residues" evidence="1">
    <location>
        <begin position="472"/>
        <end position="482"/>
    </location>
</feature>
<feature type="region of interest" description="Disordered" evidence="1">
    <location>
        <begin position="464"/>
        <end position="489"/>
    </location>
</feature>
<proteinExistence type="predicted"/>
<keyword evidence="3" id="KW-1185">Reference proteome</keyword>